<gene>
    <name evidence="2" type="ORF">G2W53_021966</name>
</gene>
<proteinExistence type="predicted"/>
<feature type="compositionally biased region" description="Polar residues" evidence="1">
    <location>
        <begin position="178"/>
        <end position="189"/>
    </location>
</feature>
<evidence type="ECO:0000313" key="3">
    <source>
        <dbReference type="Proteomes" id="UP000634136"/>
    </source>
</evidence>
<dbReference type="EMBL" id="JAAIUW010000007">
    <property type="protein sequence ID" value="KAF7823822.1"/>
    <property type="molecule type" value="Genomic_DNA"/>
</dbReference>
<dbReference type="Proteomes" id="UP000634136">
    <property type="component" value="Unassembled WGS sequence"/>
</dbReference>
<feature type="compositionally biased region" description="Gly residues" evidence="1">
    <location>
        <begin position="113"/>
        <end position="124"/>
    </location>
</feature>
<dbReference type="AlphaFoldDB" id="A0A834WIC6"/>
<protein>
    <submittedName>
        <fullName evidence="2">Levansucrase</fullName>
    </submittedName>
</protein>
<reference evidence="2" key="1">
    <citation type="submission" date="2020-09" db="EMBL/GenBank/DDBJ databases">
        <title>Genome-Enabled Discovery of Anthraquinone Biosynthesis in Senna tora.</title>
        <authorList>
            <person name="Kang S.-H."/>
            <person name="Pandey R.P."/>
            <person name="Lee C.-M."/>
            <person name="Sim J.-S."/>
            <person name="Jeong J.-T."/>
            <person name="Choi B.-S."/>
            <person name="Jung M."/>
            <person name="Ginzburg D."/>
            <person name="Zhao K."/>
            <person name="Won S.Y."/>
            <person name="Oh T.-J."/>
            <person name="Yu Y."/>
            <person name="Kim N.-H."/>
            <person name="Lee O.R."/>
            <person name="Lee T.-H."/>
            <person name="Bashyal P."/>
            <person name="Kim T.-S."/>
            <person name="Lee W.-H."/>
            <person name="Kawkins C."/>
            <person name="Kim C.-K."/>
            <person name="Kim J.S."/>
            <person name="Ahn B.O."/>
            <person name="Rhee S.Y."/>
            <person name="Sohng J.K."/>
        </authorList>
    </citation>
    <scope>NUCLEOTIDE SEQUENCE</scope>
    <source>
        <tissue evidence="2">Leaf</tissue>
    </source>
</reference>
<feature type="region of interest" description="Disordered" evidence="1">
    <location>
        <begin position="107"/>
        <end position="126"/>
    </location>
</feature>
<feature type="region of interest" description="Disordered" evidence="1">
    <location>
        <begin position="136"/>
        <end position="189"/>
    </location>
</feature>
<evidence type="ECO:0000256" key="1">
    <source>
        <dbReference type="SAM" id="MobiDB-lite"/>
    </source>
</evidence>
<keyword evidence="3" id="KW-1185">Reference proteome</keyword>
<organism evidence="2 3">
    <name type="scientific">Senna tora</name>
    <dbReference type="NCBI Taxonomy" id="362788"/>
    <lineage>
        <taxon>Eukaryota</taxon>
        <taxon>Viridiplantae</taxon>
        <taxon>Streptophyta</taxon>
        <taxon>Embryophyta</taxon>
        <taxon>Tracheophyta</taxon>
        <taxon>Spermatophyta</taxon>
        <taxon>Magnoliopsida</taxon>
        <taxon>eudicotyledons</taxon>
        <taxon>Gunneridae</taxon>
        <taxon>Pentapetalae</taxon>
        <taxon>rosids</taxon>
        <taxon>fabids</taxon>
        <taxon>Fabales</taxon>
        <taxon>Fabaceae</taxon>
        <taxon>Caesalpinioideae</taxon>
        <taxon>Cassia clade</taxon>
        <taxon>Senna</taxon>
    </lineage>
</organism>
<name>A0A834WIC6_9FABA</name>
<evidence type="ECO:0000313" key="2">
    <source>
        <dbReference type="EMBL" id="KAF7823822.1"/>
    </source>
</evidence>
<feature type="compositionally biased region" description="Pro residues" evidence="1">
    <location>
        <begin position="138"/>
        <end position="174"/>
    </location>
</feature>
<comment type="caution">
    <text evidence="2">The sequence shown here is derived from an EMBL/GenBank/DDBJ whole genome shotgun (WGS) entry which is preliminary data.</text>
</comment>
<accession>A0A834WIC6</accession>
<sequence length="189" mass="19644">MSVAVSVGSPTHERTLSHLSVAVSVGSPTHECTLSHLSVAVSVGSPTHERTSLLAIVLPFLFQRFAILVLESASFCSSIGVPTLRGDWSCYLGFGYYKGKNCKPTCGRSSRGGVRGHTTRGGGRLRIQDLDIASPLTAPSPPITPSPPIAPSPPTVPSPPIAPSPPTAPSPPIVLSPHSSVHSNVQTDE</sequence>